<dbReference type="Proteomes" id="UP000001508">
    <property type="component" value="Chromosome"/>
</dbReference>
<dbReference type="KEGG" id="dak:DaAHT2_2424"/>
<sequence>MPVATGCNLLKGMLLIMLLAWPFTAKAQQLAAPVYPGAVAAEHAVGGQQQTYVRVFYSHDPIAAVVAFYEQQLGPLEKLRSGQQSYQPEIRGGRLVHYRYVLHRVIPLEKAALHPELVAVEISSPQPTEEGTPAGVAMPPQLADADPRCRPPSDFFEPLLNMVVNDPARDWPDFNAACERFHHLQWSLFFPSAERDERGRTLNQAQAMIRRYHDENLPPVLAEADMEALALQMQTLAMSGRMEEAQALARQMATGTRSPGMPVGTPGTAAGIDWDDWVNLLAEIDQHAYRTRIMIHTDPATWPDRIRLRERD</sequence>
<feature type="signal peptide" evidence="1">
    <location>
        <begin position="1"/>
        <end position="27"/>
    </location>
</feature>
<keyword evidence="3" id="KW-1185">Reference proteome</keyword>
<proteinExistence type="predicted"/>
<dbReference type="STRING" id="589865.DaAHT2_2424"/>
<feature type="chain" id="PRO_5003091238" evidence="1">
    <location>
        <begin position="28"/>
        <end position="312"/>
    </location>
</feature>
<protein>
    <submittedName>
        <fullName evidence="2">Uncharacterized protein</fullName>
    </submittedName>
</protein>
<organism evidence="2 3">
    <name type="scientific">Desulfurivibrio alkaliphilus (strain DSM 19089 / UNIQEM U267 / AHT2)</name>
    <dbReference type="NCBI Taxonomy" id="589865"/>
    <lineage>
        <taxon>Bacteria</taxon>
        <taxon>Pseudomonadati</taxon>
        <taxon>Thermodesulfobacteriota</taxon>
        <taxon>Desulfobulbia</taxon>
        <taxon>Desulfobulbales</taxon>
        <taxon>Desulfobulbaceae</taxon>
        <taxon>Desulfurivibrio</taxon>
    </lineage>
</organism>
<dbReference type="InParanoid" id="D6Z056"/>
<evidence type="ECO:0000313" key="2">
    <source>
        <dbReference type="EMBL" id="ADH87089.1"/>
    </source>
</evidence>
<evidence type="ECO:0000256" key="1">
    <source>
        <dbReference type="SAM" id="SignalP"/>
    </source>
</evidence>
<dbReference type="EMBL" id="CP001940">
    <property type="protein sequence ID" value="ADH87089.1"/>
    <property type="molecule type" value="Genomic_DNA"/>
</dbReference>
<keyword evidence="1" id="KW-0732">Signal</keyword>
<reference evidence="3" key="1">
    <citation type="submission" date="2010-02" db="EMBL/GenBank/DDBJ databases">
        <title>Complete sequence of Desulfurivibrio alkaliphilus AHT2.</title>
        <authorList>
            <consortium name="US DOE Joint Genome Institute"/>
            <person name="Pitluck S."/>
            <person name="Chertkov O."/>
            <person name="Detter J.C."/>
            <person name="Han C."/>
            <person name="Tapia R."/>
            <person name="Larimer F."/>
            <person name="Land M."/>
            <person name="Hauser L."/>
            <person name="Kyrpides N."/>
            <person name="Mikhailova N."/>
            <person name="Sorokin D.Y."/>
            <person name="Muyzer G."/>
            <person name="Woyke T."/>
        </authorList>
    </citation>
    <scope>NUCLEOTIDE SEQUENCE [LARGE SCALE GENOMIC DNA]</scope>
    <source>
        <strain evidence="3">DSM 19089 / UNIQEM U267 / AHT2</strain>
    </source>
</reference>
<dbReference type="AlphaFoldDB" id="D6Z056"/>
<gene>
    <name evidence="2" type="ordered locus">DaAHT2_2424</name>
</gene>
<dbReference type="HOGENOM" id="CLU_917432_0_0_7"/>
<evidence type="ECO:0000313" key="3">
    <source>
        <dbReference type="Proteomes" id="UP000001508"/>
    </source>
</evidence>
<accession>D6Z056</accession>
<name>D6Z056_DESAT</name>
<dbReference type="eggNOG" id="ENOG502ZKAQ">
    <property type="taxonomic scope" value="Bacteria"/>
</dbReference>
<dbReference type="RefSeq" id="WP_013164601.1">
    <property type="nucleotide sequence ID" value="NC_014216.1"/>
</dbReference>